<proteinExistence type="predicted"/>
<sequence length="353" mass="38042">MPSTDEFTGWVGLDAKSVDGNLVKTTFQPKIFTDDDIDIKITHCGMCASDLHTLRSGWGPTTYPVVVGHEIIGIVTRKGKNVNQFEIGDRVGVGAQCESCLKDDCYECTHDNEPYCTERVFTYNSSFANGDVSYGGYALEGRYPASFAFKIPDALPSEIAAPMMCGGITVYSPLKRNGAGPGKTVGIVGIGGLGHFGLLFAKALGSDKVYAISRSKAKEADVLAMGAEGIIATKEPGWAKNWKRKFDLIVSTANNADMPLGDYLDILKPGGRFVQVGLPEEPIPQLKFGPLVMLNASLLGSLLGSRSEITEMLELSAAKGVKSWVDTYPMEEVNKVLGLMDDGKAKYRFVLSN</sequence>
<reference evidence="2" key="1">
    <citation type="journal article" date="2024" name="Front. Bioeng. Biotechnol.">
        <title>Genome-scale model development and genomic sequencing of the oleaginous clade Lipomyces.</title>
        <authorList>
            <person name="Czajka J.J."/>
            <person name="Han Y."/>
            <person name="Kim J."/>
            <person name="Mondo S.J."/>
            <person name="Hofstad B.A."/>
            <person name="Robles A."/>
            <person name="Haridas S."/>
            <person name="Riley R."/>
            <person name="LaButti K."/>
            <person name="Pangilinan J."/>
            <person name="Andreopoulos W."/>
            <person name="Lipzen A."/>
            <person name="Yan J."/>
            <person name="Wang M."/>
            <person name="Ng V."/>
            <person name="Grigoriev I.V."/>
            <person name="Spatafora J.W."/>
            <person name="Magnuson J.K."/>
            <person name="Baker S.E."/>
            <person name="Pomraning K.R."/>
        </authorList>
    </citation>
    <scope>NUCLEOTIDE SEQUENCE [LARGE SCALE GENOMIC DNA]</scope>
    <source>
        <strain evidence="2">CBS 7786</strain>
    </source>
</reference>
<comment type="caution">
    <text evidence="1">The sequence shown here is derived from an EMBL/GenBank/DDBJ whole genome shotgun (WGS) entry which is preliminary data.</text>
</comment>
<protein>
    <submittedName>
        <fullName evidence="1">Chaperonin 10-like protein</fullName>
    </submittedName>
</protein>
<gene>
    <name evidence="1" type="ORF">V1525DRAFT_397041</name>
</gene>
<keyword evidence="2" id="KW-1185">Reference proteome</keyword>
<accession>A0ACC3TAH1</accession>
<name>A0ACC3TAH1_LIPKO</name>
<dbReference type="Proteomes" id="UP001433508">
    <property type="component" value="Unassembled WGS sequence"/>
</dbReference>
<dbReference type="EMBL" id="MU971343">
    <property type="protein sequence ID" value="KAK9239887.1"/>
    <property type="molecule type" value="Genomic_DNA"/>
</dbReference>
<evidence type="ECO:0000313" key="1">
    <source>
        <dbReference type="EMBL" id="KAK9239887.1"/>
    </source>
</evidence>
<evidence type="ECO:0000313" key="2">
    <source>
        <dbReference type="Proteomes" id="UP001433508"/>
    </source>
</evidence>
<organism evidence="1 2">
    <name type="scientific">Lipomyces kononenkoae</name>
    <name type="common">Yeast</name>
    <dbReference type="NCBI Taxonomy" id="34357"/>
    <lineage>
        <taxon>Eukaryota</taxon>
        <taxon>Fungi</taxon>
        <taxon>Dikarya</taxon>
        <taxon>Ascomycota</taxon>
        <taxon>Saccharomycotina</taxon>
        <taxon>Lipomycetes</taxon>
        <taxon>Lipomycetales</taxon>
        <taxon>Lipomycetaceae</taxon>
        <taxon>Lipomyces</taxon>
    </lineage>
</organism>